<comment type="caution">
    <text evidence="1">The sequence shown here is derived from an EMBL/GenBank/DDBJ whole genome shotgun (WGS) entry which is preliminary data.</text>
</comment>
<reference evidence="1" key="1">
    <citation type="submission" date="2022-08" db="EMBL/GenBank/DDBJ databases">
        <authorList>
            <consortium name="DOE Joint Genome Institute"/>
            <person name="Min B."/>
            <person name="Riley R."/>
            <person name="Sierra-Patev S."/>
            <person name="Naranjo-Ortiz M."/>
            <person name="Looney B."/>
            <person name="Konkel Z."/>
            <person name="Slot J.C."/>
            <person name="Sakamoto Y."/>
            <person name="Steenwyk J.L."/>
            <person name="Rokas A."/>
            <person name="Carro J."/>
            <person name="Camarero S."/>
            <person name="Ferreira P."/>
            <person name="Molpeceres G."/>
            <person name="Ruiz-Duenas F.J."/>
            <person name="Serrano A."/>
            <person name="Henrissat B."/>
            <person name="Drula E."/>
            <person name="Hughes K.W."/>
            <person name="Mata J.L."/>
            <person name="Ishikawa N.K."/>
            <person name="Vargas-Isla R."/>
            <person name="Ushijima S."/>
            <person name="Smith C.A."/>
            <person name="Ahrendt S."/>
            <person name="Andreopoulos W."/>
            <person name="He G."/>
            <person name="Labutti K."/>
            <person name="Lipzen A."/>
            <person name="Ng V."/>
            <person name="Sandor L."/>
            <person name="Barry K."/>
            <person name="Martinez A.T."/>
            <person name="Xiao Y."/>
            <person name="Gibbons J.G."/>
            <person name="Terashima K."/>
            <person name="Hibbett D.S."/>
            <person name="Grigoriev I.V."/>
        </authorList>
    </citation>
    <scope>NUCLEOTIDE SEQUENCE</scope>
    <source>
        <strain evidence="1">TFB7829</strain>
    </source>
</reference>
<evidence type="ECO:0000313" key="1">
    <source>
        <dbReference type="EMBL" id="KAJ3988240.1"/>
    </source>
</evidence>
<accession>A0AA38UVM6</accession>
<protein>
    <recommendedName>
        <fullName evidence="3">F-box domain-containing protein</fullName>
    </recommendedName>
</protein>
<proteinExistence type="predicted"/>
<sequence>MPLSSLPLELLNLIANKVPRLEDRKSLRRTCKLFGEAFKPHVLAEVTLNIHGNNLETGISLLQALVHEQEALKTGSVVISGLFKHIRTLYIDSLSPAYCPESDADFERKLRALHYTYEVENQVKSWVKAEPPSQEVCIAERKLHSLLKPALESLSCLTAIHWRWHWKDSQWSLNTIMECLGSDELRWNITEFTFGYYPSNVMDGPIPIPNLQKVHAFSITGVLYKGNLGQLVQHPIISNNPGLTTLCLSKDHRPEYYPVIPFDGRIPATILDLRLKGLRLASVEKIVSSHLTTLDLGNSRLESSDSWGSLWDMLFFQQIHLLNLAFCHQTRSDDMRKLLRYLRSYSGLESFSLKGPWWYEASWYDVHAVDFYDFVLPQHAESLVNLELRPEFESRWCLGVENINVVRQCKRLRSLWVKINHKGLEPDPFPELSSVGTFYNDENIPGDSSPNLVHLLLEMVSSDLHEIEKLTVEPARSPALVHDHSDMMVGAAFRLEISRRLRASVESFASLYPSNEVFKWVRVYIQIVDERVKVVPKTRDSVNEIPETVEQKNLRKEITSKYAAWVLKKVSEVKKILF</sequence>
<dbReference type="Gene3D" id="3.80.10.10">
    <property type="entry name" value="Ribonuclease Inhibitor"/>
    <property type="match status" value="1"/>
</dbReference>
<organism evidence="1 2">
    <name type="scientific">Lentinula detonsa</name>
    <dbReference type="NCBI Taxonomy" id="2804962"/>
    <lineage>
        <taxon>Eukaryota</taxon>
        <taxon>Fungi</taxon>
        <taxon>Dikarya</taxon>
        <taxon>Basidiomycota</taxon>
        <taxon>Agaricomycotina</taxon>
        <taxon>Agaricomycetes</taxon>
        <taxon>Agaricomycetidae</taxon>
        <taxon>Agaricales</taxon>
        <taxon>Marasmiineae</taxon>
        <taxon>Omphalotaceae</taxon>
        <taxon>Lentinula</taxon>
    </lineage>
</organism>
<dbReference type="EMBL" id="MU801912">
    <property type="protein sequence ID" value="KAJ3988240.1"/>
    <property type="molecule type" value="Genomic_DNA"/>
</dbReference>
<dbReference type="Proteomes" id="UP001163850">
    <property type="component" value="Unassembled WGS sequence"/>
</dbReference>
<gene>
    <name evidence="1" type="ORF">F5890DRAFT_1493155</name>
</gene>
<dbReference type="InterPro" id="IPR032675">
    <property type="entry name" value="LRR_dom_sf"/>
</dbReference>
<evidence type="ECO:0008006" key="3">
    <source>
        <dbReference type="Google" id="ProtNLM"/>
    </source>
</evidence>
<name>A0AA38UVM6_9AGAR</name>
<evidence type="ECO:0000313" key="2">
    <source>
        <dbReference type="Proteomes" id="UP001163850"/>
    </source>
</evidence>
<dbReference type="SUPFAM" id="SSF52047">
    <property type="entry name" value="RNI-like"/>
    <property type="match status" value="1"/>
</dbReference>
<dbReference type="AlphaFoldDB" id="A0AA38UVM6"/>